<dbReference type="InterPro" id="IPR051368">
    <property type="entry name" value="SerProtInhib-TIL_Domain"/>
</dbReference>
<protein>
    <submittedName>
        <fullName evidence="5">Putative conserved secreted protein</fullName>
    </submittedName>
</protein>
<dbReference type="InterPro" id="IPR002919">
    <property type="entry name" value="TIL_dom"/>
</dbReference>
<sequence>MAKLLIAAFVLVTVVAVLSAPSCPEEEEYRTVGACDPIDCPKTRPTTPRPGQTEPPRLCRLQAFTGCFCRPGLYRRKSDRKCVLMDQCWS</sequence>
<dbReference type="Gene3D" id="2.10.25.10">
    <property type="entry name" value="Laminin"/>
    <property type="match status" value="1"/>
</dbReference>
<dbReference type="SUPFAM" id="SSF57567">
    <property type="entry name" value="Serine protease inhibitors"/>
    <property type="match status" value="1"/>
</dbReference>
<name>A0A6G5A369_RHIMP</name>
<accession>A0A6G5A369</accession>
<dbReference type="InterPro" id="IPR036084">
    <property type="entry name" value="Ser_inhib-like_sf"/>
</dbReference>
<organism evidence="5">
    <name type="scientific">Rhipicephalus microplus</name>
    <name type="common">Cattle tick</name>
    <name type="synonym">Boophilus microplus</name>
    <dbReference type="NCBI Taxonomy" id="6941"/>
    <lineage>
        <taxon>Eukaryota</taxon>
        <taxon>Metazoa</taxon>
        <taxon>Ecdysozoa</taxon>
        <taxon>Arthropoda</taxon>
        <taxon>Chelicerata</taxon>
        <taxon>Arachnida</taxon>
        <taxon>Acari</taxon>
        <taxon>Parasitiformes</taxon>
        <taxon>Ixodida</taxon>
        <taxon>Ixodoidea</taxon>
        <taxon>Ixodidae</taxon>
        <taxon>Rhipicephalinae</taxon>
        <taxon>Rhipicephalus</taxon>
        <taxon>Boophilus</taxon>
    </lineage>
</organism>
<reference evidence="5" key="1">
    <citation type="submission" date="2020-03" db="EMBL/GenBank/DDBJ databases">
        <title>A transcriptome and proteome of the tick Rhipicephalus microplus shaped by the genetic composition of its hosts and developmental stage.</title>
        <authorList>
            <person name="Garcia G.R."/>
            <person name="Ribeiro J.M.C."/>
            <person name="Maruyama S.R."/>
            <person name="Gardinasse L.G."/>
            <person name="Nelson K."/>
            <person name="Ferreira B.R."/>
            <person name="Andrade T.G."/>
            <person name="Santos I.K.F.M."/>
        </authorList>
    </citation>
    <scope>NUCLEOTIDE SEQUENCE</scope>
    <source>
        <strain evidence="5">NSGR</strain>
        <tissue evidence="5">Salivary glands</tissue>
    </source>
</reference>
<dbReference type="AlphaFoldDB" id="A0A6G5A369"/>
<keyword evidence="1" id="KW-0646">Protease inhibitor</keyword>
<dbReference type="EMBL" id="GIKN01003168">
    <property type="protein sequence ID" value="NIE45441.1"/>
    <property type="molecule type" value="Transcribed_RNA"/>
</dbReference>
<evidence type="ECO:0000256" key="2">
    <source>
        <dbReference type="ARBA" id="ARBA00023157"/>
    </source>
</evidence>
<keyword evidence="3" id="KW-0732">Signal</keyword>
<evidence type="ECO:0000313" key="5">
    <source>
        <dbReference type="EMBL" id="NIE45441.1"/>
    </source>
</evidence>
<feature type="domain" description="TIL" evidence="4">
    <location>
        <begin position="23"/>
        <end position="88"/>
    </location>
</feature>
<evidence type="ECO:0000259" key="4">
    <source>
        <dbReference type="Pfam" id="PF01826"/>
    </source>
</evidence>
<dbReference type="GO" id="GO:0030414">
    <property type="term" value="F:peptidase inhibitor activity"/>
    <property type="evidence" value="ECO:0007669"/>
    <property type="project" value="UniProtKB-KW"/>
</dbReference>
<evidence type="ECO:0000256" key="1">
    <source>
        <dbReference type="ARBA" id="ARBA00022690"/>
    </source>
</evidence>
<proteinExistence type="predicted"/>
<dbReference type="PANTHER" id="PTHR23259">
    <property type="entry name" value="RIDDLE"/>
    <property type="match status" value="1"/>
</dbReference>
<dbReference type="Pfam" id="PF01826">
    <property type="entry name" value="TIL"/>
    <property type="match status" value="1"/>
</dbReference>
<keyword evidence="2" id="KW-1015">Disulfide bond</keyword>
<dbReference type="PANTHER" id="PTHR23259:SF70">
    <property type="entry name" value="ACCESSORY GLAND PROTEIN ACP62F-RELATED"/>
    <property type="match status" value="1"/>
</dbReference>
<feature type="signal peptide" evidence="3">
    <location>
        <begin position="1"/>
        <end position="19"/>
    </location>
</feature>
<evidence type="ECO:0000256" key="3">
    <source>
        <dbReference type="SAM" id="SignalP"/>
    </source>
</evidence>
<feature type="chain" id="PRO_5026343900" evidence="3">
    <location>
        <begin position="20"/>
        <end position="90"/>
    </location>
</feature>